<dbReference type="AlphaFoldDB" id="A0A4Y2N7Z4"/>
<protein>
    <recommendedName>
        <fullName evidence="3">Reverse transcriptase domain-containing protein</fullName>
    </recommendedName>
</protein>
<dbReference type="Proteomes" id="UP000499080">
    <property type="component" value="Unassembled WGS sequence"/>
</dbReference>
<proteinExistence type="predicted"/>
<comment type="caution">
    <text evidence="1">The sequence shown here is derived from an EMBL/GenBank/DDBJ whole genome shotgun (WGS) entry which is preliminary data.</text>
</comment>
<name>A0A4Y2N7Z4_ARAVE</name>
<organism evidence="1 2">
    <name type="scientific">Araneus ventricosus</name>
    <name type="common">Orbweaver spider</name>
    <name type="synonym">Epeira ventricosa</name>
    <dbReference type="NCBI Taxonomy" id="182803"/>
    <lineage>
        <taxon>Eukaryota</taxon>
        <taxon>Metazoa</taxon>
        <taxon>Ecdysozoa</taxon>
        <taxon>Arthropoda</taxon>
        <taxon>Chelicerata</taxon>
        <taxon>Arachnida</taxon>
        <taxon>Araneae</taxon>
        <taxon>Araneomorphae</taxon>
        <taxon>Entelegynae</taxon>
        <taxon>Araneoidea</taxon>
        <taxon>Araneidae</taxon>
        <taxon>Araneus</taxon>
    </lineage>
</organism>
<evidence type="ECO:0008006" key="3">
    <source>
        <dbReference type="Google" id="ProtNLM"/>
    </source>
</evidence>
<sequence>MYADDTAIMITGISQHLISENLNIYLAELGKWLIKWKVMVNVGKSREAILLEGGPSLPLSFIEDRSPGATKLSIWVSQLTKHLPTIVISPK</sequence>
<dbReference type="EMBL" id="BGPR01008595">
    <property type="protein sequence ID" value="GBN34809.1"/>
    <property type="molecule type" value="Genomic_DNA"/>
</dbReference>
<reference evidence="1 2" key="1">
    <citation type="journal article" date="2019" name="Sci. Rep.">
        <title>Orb-weaving spider Araneus ventricosus genome elucidates the spidroin gene catalogue.</title>
        <authorList>
            <person name="Kono N."/>
            <person name="Nakamura H."/>
            <person name="Ohtoshi R."/>
            <person name="Moran D.A.P."/>
            <person name="Shinohara A."/>
            <person name="Yoshida Y."/>
            <person name="Fujiwara M."/>
            <person name="Mori M."/>
            <person name="Tomita M."/>
            <person name="Arakawa K."/>
        </authorList>
    </citation>
    <scope>NUCLEOTIDE SEQUENCE [LARGE SCALE GENOMIC DNA]</scope>
</reference>
<dbReference type="OrthoDB" id="8046321at2759"/>
<evidence type="ECO:0000313" key="2">
    <source>
        <dbReference type="Proteomes" id="UP000499080"/>
    </source>
</evidence>
<keyword evidence="2" id="KW-1185">Reference proteome</keyword>
<accession>A0A4Y2N7Z4</accession>
<evidence type="ECO:0000313" key="1">
    <source>
        <dbReference type="EMBL" id="GBN34809.1"/>
    </source>
</evidence>
<gene>
    <name evidence="1" type="ORF">AVEN_225995_1</name>
</gene>